<reference evidence="9" key="2">
    <citation type="submission" date="2023-06" db="EMBL/GenBank/DDBJ databases">
        <authorList>
            <consortium name="Lawrence Berkeley National Laboratory"/>
            <person name="Mondo S.J."/>
            <person name="Hensen N."/>
            <person name="Bonometti L."/>
            <person name="Westerberg I."/>
            <person name="Brannstrom I.O."/>
            <person name="Guillou S."/>
            <person name="Cros-Aarteil S."/>
            <person name="Calhoun S."/>
            <person name="Haridas S."/>
            <person name="Kuo A."/>
            <person name="Pangilinan J."/>
            <person name="Riley R."/>
            <person name="Labutti K."/>
            <person name="Andreopoulos B."/>
            <person name="Lipzen A."/>
            <person name="Chen C."/>
            <person name="Yanf M."/>
            <person name="Daum C."/>
            <person name="Ng V."/>
            <person name="Clum A."/>
            <person name="Steindorff A."/>
            <person name="Ohm R."/>
            <person name="Martin F."/>
            <person name="Silar P."/>
            <person name="Natvig D."/>
            <person name="Lalanne C."/>
            <person name="Gautier V."/>
            <person name="Ament-Velasquez S.L."/>
            <person name="Kruys A."/>
            <person name="Hutchinson M.I."/>
            <person name="Powell A.J."/>
            <person name="Barry K."/>
            <person name="Miller A.N."/>
            <person name="Grigoriev I.V."/>
            <person name="Debuchy R."/>
            <person name="Gladieux P."/>
            <person name="Thoren M.H."/>
            <person name="Johannesson H."/>
        </authorList>
    </citation>
    <scope>NUCLEOTIDE SEQUENCE</scope>
    <source>
        <strain evidence="9">PSN324</strain>
    </source>
</reference>
<accession>A0AAV9HZ06</accession>
<comment type="subcellular location">
    <subcellularLocation>
        <location evidence="1">Membrane</location>
        <topology evidence="1">Multi-pass membrane protein</topology>
    </subcellularLocation>
</comment>
<evidence type="ECO:0000256" key="7">
    <source>
        <dbReference type="SAM" id="Phobius"/>
    </source>
</evidence>
<dbReference type="EMBL" id="MU864941">
    <property type="protein sequence ID" value="KAK4465210.1"/>
    <property type="molecule type" value="Genomic_DNA"/>
</dbReference>
<keyword evidence="3 7" id="KW-1133">Transmembrane helix</keyword>
<feature type="transmembrane region" description="Helical" evidence="7">
    <location>
        <begin position="34"/>
        <end position="53"/>
    </location>
</feature>
<organism evidence="9 10">
    <name type="scientific">Cladorrhinum samala</name>
    <dbReference type="NCBI Taxonomy" id="585594"/>
    <lineage>
        <taxon>Eukaryota</taxon>
        <taxon>Fungi</taxon>
        <taxon>Dikarya</taxon>
        <taxon>Ascomycota</taxon>
        <taxon>Pezizomycotina</taxon>
        <taxon>Sordariomycetes</taxon>
        <taxon>Sordariomycetidae</taxon>
        <taxon>Sordariales</taxon>
        <taxon>Podosporaceae</taxon>
        <taxon>Cladorrhinum</taxon>
    </lineage>
</organism>
<reference evidence="9" key="1">
    <citation type="journal article" date="2023" name="Mol. Phylogenet. Evol.">
        <title>Genome-scale phylogeny and comparative genomics of the fungal order Sordariales.</title>
        <authorList>
            <person name="Hensen N."/>
            <person name="Bonometti L."/>
            <person name="Westerberg I."/>
            <person name="Brannstrom I.O."/>
            <person name="Guillou S."/>
            <person name="Cros-Aarteil S."/>
            <person name="Calhoun S."/>
            <person name="Haridas S."/>
            <person name="Kuo A."/>
            <person name="Mondo S."/>
            <person name="Pangilinan J."/>
            <person name="Riley R."/>
            <person name="LaButti K."/>
            <person name="Andreopoulos B."/>
            <person name="Lipzen A."/>
            <person name="Chen C."/>
            <person name="Yan M."/>
            <person name="Daum C."/>
            <person name="Ng V."/>
            <person name="Clum A."/>
            <person name="Steindorff A."/>
            <person name="Ohm R.A."/>
            <person name="Martin F."/>
            <person name="Silar P."/>
            <person name="Natvig D.O."/>
            <person name="Lalanne C."/>
            <person name="Gautier V."/>
            <person name="Ament-Velasquez S.L."/>
            <person name="Kruys A."/>
            <person name="Hutchinson M.I."/>
            <person name="Powell A.J."/>
            <person name="Barry K."/>
            <person name="Miller A.N."/>
            <person name="Grigoriev I.V."/>
            <person name="Debuchy R."/>
            <person name="Gladieux P."/>
            <person name="Hiltunen Thoren M."/>
            <person name="Johannesson H."/>
        </authorList>
    </citation>
    <scope>NUCLEOTIDE SEQUENCE</scope>
    <source>
        <strain evidence="9">PSN324</strain>
    </source>
</reference>
<keyword evidence="4 7" id="KW-0472">Membrane</keyword>
<dbReference type="AlphaFoldDB" id="A0AAV9HZ06"/>
<dbReference type="InterPro" id="IPR052337">
    <property type="entry name" value="SAT4-like"/>
</dbReference>
<evidence type="ECO:0000256" key="2">
    <source>
        <dbReference type="ARBA" id="ARBA00022692"/>
    </source>
</evidence>
<dbReference type="PANTHER" id="PTHR33048">
    <property type="entry name" value="PTH11-LIKE INTEGRAL MEMBRANE PROTEIN (AFU_ORTHOLOGUE AFUA_5G11245)"/>
    <property type="match status" value="1"/>
</dbReference>
<feature type="region of interest" description="Disordered" evidence="6">
    <location>
        <begin position="409"/>
        <end position="432"/>
    </location>
</feature>
<evidence type="ECO:0000259" key="8">
    <source>
        <dbReference type="Pfam" id="PF20684"/>
    </source>
</evidence>
<comment type="caution">
    <text evidence="9">The sequence shown here is derived from an EMBL/GenBank/DDBJ whole genome shotgun (WGS) entry which is preliminary data.</text>
</comment>
<dbReference type="PANTHER" id="PTHR33048:SF158">
    <property type="entry name" value="MEMBRANE PROTEIN PTH11-LIKE, PUTATIVE-RELATED"/>
    <property type="match status" value="1"/>
</dbReference>
<evidence type="ECO:0000256" key="1">
    <source>
        <dbReference type="ARBA" id="ARBA00004141"/>
    </source>
</evidence>
<feature type="transmembrane region" description="Helical" evidence="7">
    <location>
        <begin position="279"/>
        <end position="298"/>
    </location>
</feature>
<proteinExistence type="inferred from homology"/>
<keyword evidence="2 7" id="KW-0812">Transmembrane</keyword>
<dbReference type="Pfam" id="PF20684">
    <property type="entry name" value="Fung_rhodopsin"/>
    <property type="match status" value="1"/>
</dbReference>
<feature type="transmembrane region" description="Helical" evidence="7">
    <location>
        <begin position="106"/>
        <end position="132"/>
    </location>
</feature>
<evidence type="ECO:0000256" key="6">
    <source>
        <dbReference type="SAM" id="MobiDB-lite"/>
    </source>
</evidence>
<evidence type="ECO:0000256" key="5">
    <source>
        <dbReference type="ARBA" id="ARBA00038359"/>
    </source>
</evidence>
<feature type="transmembrane region" description="Helical" evidence="7">
    <location>
        <begin position="144"/>
        <end position="167"/>
    </location>
</feature>
<comment type="similarity">
    <text evidence="5">Belongs to the SAT4 family.</text>
</comment>
<evidence type="ECO:0000256" key="3">
    <source>
        <dbReference type="ARBA" id="ARBA00022989"/>
    </source>
</evidence>
<feature type="transmembrane region" description="Helical" evidence="7">
    <location>
        <begin position="232"/>
        <end position="254"/>
    </location>
</feature>
<keyword evidence="10" id="KW-1185">Reference proteome</keyword>
<gene>
    <name evidence="9" type="ORF">QBC42DRAFT_219121</name>
</gene>
<feature type="transmembrane region" description="Helical" evidence="7">
    <location>
        <begin position="196"/>
        <end position="220"/>
    </location>
</feature>
<feature type="domain" description="Rhodopsin" evidence="8">
    <location>
        <begin position="49"/>
        <end position="295"/>
    </location>
</feature>
<evidence type="ECO:0000256" key="4">
    <source>
        <dbReference type="ARBA" id="ARBA00023136"/>
    </source>
</evidence>
<dbReference type="Proteomes" id="UP001321749">
    <property type="component" value="Unassembled WGS sequence"/>
</dbReference>
<feature type="transmembrane region" description="Helical" evidence="7">
    <location>
        <begin position="65"/>
        <end position="86"/>
    </location>
</feature>
<sequence length="432" mass="47645">MEGFDFSKIPLQPPPPGVVSNFVNPDSLSALPKVFIYVTLPPMVLFLVLRFYVRITISRKVGTDDWLSLAAALIMVPYCAVMLTFLDRPAGPHAWDIPVTKVSVEYVSRSLLLSAIYLMPAMLIKASILLLYLRLFQISTLARVMIWIGMFVNVVFYIASFCLFMVYCVPRPADNKAGGWLNLDFGQRCSIKSGPVAAASGVVGTVLDIYILIIPLFPIYTLRASLKKKIGICFLFIAGSSACVFSIVGCVYRFQIYRDAQQDITWRGMPIYAMNVGEINMGIISSSLPVIFVLFRGITAKSITWMSKLRYGRSRPSQPTGASDVEMLKYQEVDNEKLPAVPKGTLTGLKKWMRNKNRTSPVTETQVTALSTNNVLTYVSADYDYHQQLKQGLNSGSAISVQKDISTVTTANGAPQEGSGSQGSGSWAETTR</sequence>
<name>A0AAV9HZ06_9PEZI</name>
<protein>
    <recommendedName>
        <fullName evidence="8">Rhodopsin domain-containing protein</fullName>
    </recommendedName>
</protein>
<dbReference type="InterPro" id="IPR049326">
    <property type="entry name" value="Rhodopsin_dom_fungi"/>
</dbReference>
<evidence type="ECO:0000313" key="10">
    <source>
        <dbReference type="Proteomes" id="UP001321749"/>
    </source>
</evidence>
<evidence type="ECO:0000313" key="9">
    <source>
        <dbReference type="EMBL" id="KAK4465210.1"/>
    </source>
</evidence>
<dbReference type="GO" id="GO:0016020">
    <property type="term" value="C:membrane"/>
    <property type="evidence" value="ECO:0007669"/>
    <property type="project" value="UniProtKB-SubCell"/>
</dbReference>